<evidence type="ECO:0000313" key="5">
    <source>
        <dbReference type="Proteomes" id="UP000481252"/>
    </source>
</evidence>
<reference evidence="4 5" key="1">
    <citation type="submission" date="2020-02" db="EMBL/GenBank/DDBJ databases">
        <title>Genome sequence of the type strain CGMCC 1.15528 of Mesorhizobium zhangyense.</title>
        <authorList>
            <person name="Gao J."/>
            <person name="Sun J."/>
        </authorList>
    </citation>
    <scope>NUCLEOTIDE SEQUENCE [LARGE SCALE GENOMIC DNA]</scope>
    <source>
        <strain evidence="4 5">CGMCC 1.15528</strain>
    </source>
</reference>
<sequence length="305" mass="31917">MFRNLLATTAIATLMATAAYAQESATPAPASPAPMTQEAPAAEAPVTRADGHLASNIMGETVYNGTGEQAENIGKINDIVINKDGAIEALVVGVGGFLGLGAKNVAVNYSEVDWAEQNGDRWAVVNTTKEQLQALPDFDRRGYDPEPAAAAATDTTAPATDNTAMAPATPAPSNDNTAQAPAATDTTETGAIDKSQLTEVPVGEIRSEELTGTTVYGAEDANVGKIGDVVLKDDKVDAVIIDVGGFLGVGAKEVAVGMDKLAFMTDKDGKKYLYTNFTKEQLEAQPAYDKATFGDKRDEQLLKMN</sequence>
<dbReference type="RefSeq" id="WP_165118688.1">
    <property type="nucleotide sequence ID" value="NZ_JAAKZG010000005.1"/>
</dbReference>
<feature type="region of interest" description="Disordered" evidence="1">
    <location>
        <begin position="138"/>
        <end position="197"/>
    </location>
</feature>
<dbReference type="Proteomes" id="UP000481252">
    <property type="component" value="Unassembled WGS sequence"/>
</dbReference>
<evidence type="ECO:0000256" key="1">
    <source>
        <dbReference type="SAM" id="MobiDB-lite"/>
    </source>
</evidence>
<evidence type="ECO:0000259" key="3">
    <source>
        <dbReference type="Pfam" id="PF05239"/>
    </source>
</evidence>
<dbReference type="SUPFAM" id="SSF50346">
    <property type="entry name" value="PRC-barrel domain"/>
    <property type="match status" value="2"/>
</dbReference>
<feature type="chain" id="PRO_5028937217" evidence="2">
    <location>
        <begin position="22"/>
        <end position="305"/>
    </location>
</feature>
<feature type="signal peptide" evidence="2">
    <location>
        <begin position="1"/>
        <end position="21"/>
    </location>
</feature>
<name>A0A7C9R8D4_9HYPH</name>
<proteinExistence type="predicted"/>
<keyword evidence="2" id="KW-0732">Signal</keyword>
<feature type="domain" description="PRC-barrel" evidence="3">
    <location>
        <begin position="204"/>
        <end position="282"/>
    </location>
</feature>
<feature type="domain" description="PRC-barrel" evidence="3">
    <location>
        <begin position="52"/>
        <end position="132"/>
    </location>
</feature>
<keyword evidence="5" id="KW-1185">Reference proteome</keyword>
<feature type="compositionally biased region" description="Low complexity" evidence="1">
    <location>
        <begin position="145"/>
        <end position="172"/>
    </location>
</feature>
<feature type="compositionally biased region" description="Polar residues" evidence="1">
    <location>
        <begin position="173"/>
        <end position="189"/>
    </location>
</feature>
<dbReference type="EMBL" id="JAAKZG010000005">
    <property type="protein sequence ID" value="NGN42399.1"/>
    <property type="molecule type" value="Genomic_DNA"/>
</dbReference>
<accession>A0A7C9R8D4</accession>
<evidence type="ECO:0000256" key="2">
    <source>
        <dbReference type="SAM" id="SignalP"/>
    </source>
</evidence>
<dbReference type="PANTHER" id="PTHR36505:SF1">
    <property type="entry name" value="BLR1072 PROTEIN"/>
    <property type="match status" value="1"/>
</dbReference>
<dbReference type="PANTHER" id="PTHR36505">
    <property type="entry name" value="BLR1072 PROTEIN"/>
    <property type="match status" value="1"/>
</dbReference>
<comment type="caution">
    <text evidence="4">The sequence shown here is derived from an EMBL/GenBank/DDBJ whole genome shotgun (WGS) entry which is preliminary data.</text>
</comment>
<dbReference type="Pfam" id="PF05239">
    <property type="entry name" value="PRC"/>
    <property type="match status" value="2"/>
</dbReference>
<gene>
    <name evidence="4" type="ORF">G6N74_15120</name>
</gene>
<dbReference type="InterPro" id="IPR011033">
    <property type="entry name" value="PRC_barrel-like_sf"/>
</dbReference>
<dbReference type="Gene3D" id="2.30.30.240">
    <property type="entry name" value="PRC-barrel domain"/>
    <property type="match status" value="2"/>
</dbReference>
<organism evidence="4 5">
    <name type="scientific">Mesorhizobium zhangyense</name>
    <dbReference type="NCBI Taxonomy" id="1776730"/>
    <lineage>
        <taxon>Bacteria</taxon>
        <taxon>Pseudomonadati</taxon>
        <taxon>Pseudomonadota</taxon>
        <taxon>Alphaproteobacteria</taxon>
        <taxon>Hyphomicrobiales</taxon>
        <taxon>Phyllobacteriaceae</taxon>
        <taxon>Mesorhizobium</taxon>
    </lineage>
</organism>
<dbReference type="AlphaFoldDB" id="A0A7C9R8D4"/>
<evidence type="ECO:0000313" key="4">
    <source>
        <dbReference type="EMBL" id="NGN42399.1"/>
    </source>
</evidence>
<protein>
    <submittedName>
        <fullName evidence="4">PRC-barrel domain containing protein</fullName>
    </submittedName>
</protein>
<feature type="region of interest" description="Disordered" evidence="1">
    <location>
        <begin position="26"/>
        <end position="46"/>
    </location>
</feature>
<dbReference type="InterPro" id="IPR027275">
    <property type="entry name" value="PRC-brl_dom"/>
</dbReference>